<protein>
    <recommendedName>
        <fullName evidence="2">Calcineurin-like phosphoesterase domain-containing protein</fullName>
    </recommendedName>
</protein>
<dbReference type="Pfam" id="PF00149">
    <property type="entry name" value="Metallophos"/>
    <property type="match status" value="1"/>
</dbReference>
<dbReference type="InParanoid" id="A0A7G1G4M4"/>
<dbReference type="SUPFAM" id="SSF49363">
    <property type="entry name" value="Purple acid phosphatase, N-terminal domain"/>
    <property type="match status" value="1"/>
</dbReference>
<dbReference type="InterPro" id="IPR029052">
    <property type="entry name" value="Metallo-depent_PP-like"/>
</dbReference>
<dbReference type="KEGG" id="ocy:OSSY52_02970"/>
<evidence type="ECO:0000259" key="2">
    <source>
        <dbReference type="Pfam" id="PF00149"/>
    </source>
</evidence>
<dbReference type="PANTHER" id="PTHR22953">
    <property type="entry name" value="ACID PHOSPHATASE RELATED"/>
    <property type="match status" value="1"/>
</dbReference>
<dbReference type="PANTHER" id="PTHR22953:SF153">
    <property type="entry name" value="PURPLE ACID PHOSPHATASE"/>
    <property type="match status" value="1"/>
</dbReference>
<dbReference type="SUPFAM" id="SSF56300">
    <property type="entry name" value="Metallo-dependent phosphatases"/>
    <property type="match status" value="1"/>
</dbReference>
<proteinExistence type="predicted"/>
<dbReference type="AlphaFoldDB" id="A0A7G1G4M4"/>
<reference evidence="3 4" key="1">
    <citation type="submission" date="2018-06" db="EMBL/GenBank/DDBJ databases">
        <title>Genome sequencing of Oceanotoga sp. sy52.</title>
        <authorList>
            <person name="Mori K."/>
        </authorList>
    </citation>
    <scope>NUCLEOTIDE SEQUENCE [LARGE SCALE GENOMIC DNA]</scope>
    <source>
        <strain evidence="4">sy52</strain>
    </source>
</reference>
<dbReference type="GO" id="GO:0003993">
    <property type="term" value="F:acid phosphatase activity"/>
    <property type="evidence" value="ECO:0007669"/>
    <property type="project" value="InterPro"/>
</dbReference>
<dbReference type="InterPro" id="IPR004843">
    <property type="entry name" value="Calcineurin-like_PHP"/>
</dbReference>
<name>A0A7G1G4M4_9BACT</name>
<keyword evidence="1" id="KW-0732">Signal</keyword>
<sequence length="679" mass="78695">MKKIFLLFTMMLLFINVFSMVKVVDKNLKLYGSTDANKGDILVENDEVGFIVGGLNNKNSGRIIDVFSQKYKYDTLDVMRYFISGETLKNTDLKFINNGVALTQLGSKYSIETTYTLNKNTIFVVSKIKNISKKQQFLKFTDILDYTSSMPYFVSKKFNGKNNFMIQENNVALYYDSYNSTKIFKIINIKNTTAITPKYQKLKPNETTTISRFIKIDKSISNFQKELLNESKTYTVSIKLRNTIPARDILTEVVDFKGNIISTGYTNENGDVSFNLPKDNYYVMPVFGTLNFEKISLNEKTSLNINIKKENEFLYKPFLTAKNTDGVIVNFKLLYPDLATVVVYDNQKEVGRYKTNYTTNVHHIRITGLKPNKKYEYMVFVGNKYTKPLESSIYYFKTFSEKPQKFVFDVYGDTRSYEKKHKEVVISMSKTNPDFVINTGDLVEKGNYEKDWIKFFWALEPLAPYTAYYPTLGNHEYNNIFYYRAFDLPNGGGDYNRRWYSFDYGSVHFTMIDSNISPNDTAFKAQINWLKNDLNSTNKTFKIVFFHHPFWTTSQQYGPMAENKEDGNELIKYWMPIFKQYEVDAVMNGHIHAYERYEKDGIVFITTGGGGAPLDTIHTATPLPWIKKDIIDYTHFVQVEATSNTLSFTVKAVSQLLDADKLVYKNVEGKILDEFKIKK</sequence>
<evidence type="ECO:0000313" key="3">
    <source>
        <dbReference type="EMBL" id="BBE30156.1"/>
    </source>
</evidence>
<organism evidence="3 4">
    <name type="scientific">Tepiditoga spiralis</name>
    <dbReference type="NCBI Taxonomy" id="2108365"/>
    <lineage>
        <taxon>Bacteria</taxon>
        <taxon>Thermotogati</taxon>
        <taxon>Thermotogota</taxon>
        <taxon>Thermotogae</taxon>
        <taxon>Petrotogales</taxon>
        <taxon>Petrotogaceae</taxon>
        <taxon>Tepiditoga</taxon>
    </lineage>
</organism>
<evidence type="ECO:0000313" key="4">
    <source>
        <dbReference type="Proteomes" id="UP000516361"/>
    </source>
</evidence>
<dbReference type="Gene3D" id="3.60.21.10">
    <property type="match status" value="1"/>
</dbReference>
<evidence type="ECO:0000256" key="1">
    <source>
        <dbReference type="ARBA" id="ARBA00022729"/>
    </source>
</evidence>
<dbReference type="InterPro" id="IPR039331">
    <property type="entry name" value="PAPs-like"/>
</dbReference>
<accession>A0A7G1G4M4</accession>
<feature type="domain" description="Calcineurin-like phosphoesterase" evidence="2">
    <location>
        <begin position="429"/>
        <end position="594"/>
    </location>
</feature>
<gene>
    <name evidence="3" type="ORF">OSSY52_02970</name>
</gene>
<dbReference type="GO" id="GO:0046872">
    <property type="term" value="F:metal ion binding"/>
    <property type="evidence" value="ECO:0007669"/>
    <property type="project" value="InterPro"/>
</dbReference>
<dbReference type="Proteomes" id="UP000516361">
    <property type="component" value="Chromosome"/>
</dbReference>
<dbReference type="EMBL" id="AP018712">
    <property type="protein sequence ID" value="BBE30156.1"/>
    <property type="molecule type" value="Genomic_DNA"/>
</dbReference>
<dbReference type="InterPro" id="IPR008963">
    <property type="entry name" value="Purple_acid_Pase-like_N"/>
</dbReference>
<dbReference type="RefSeq" id="WP_190615282.1">
    <property type="nucleotide sequence ID" value="NZ_AP018712.1"/>
</dbReference>
<keyword evidence="4" id="KW-1185">Reference proteome</keyword>